<keyword evidence="3" id="KW-1185">Reference proteome</keyword>
<gene>
    <name evidence="2" type="ORF">NLU14_20930</name>
</gene>
<dbReference type="RefSeq" id="WP_275710269.1">
    <property type="nucleotide sequence ID" value="NZ_JANCMW010000020.1"/>
</dbReference>
<dbReference type="InterPro" id="IPR049191">
    <property type="entry name" value="SutA_RBD"/>
</dbReference>
<name>A0ABT5YGJ5_9GAMM</name>
<accession>A0ABT5YGJ5</accession>
<dbReference type="Proteomes" id="UP001143391">
    <property type="component" value="Unassembled WGS sequence"/>
</dbReference>
<reference evidence="2" key="1">
    <citation type="submission" date="2022-07" db="EMBL/GenBank/DDBJ databases">
        <title>Marinobacter iranensis a new bacterium isolate from a hipersaline lake in Iran.</title>
        <authorList>
            <person name="Mohammad A.M.A."/>
            <person name="Cristina S.-P."/>
            <person name="Antonio V."/>
        </authorList>
    </citation>
    <scope>NUCLEOTIDE SEQUENCE</scope>
    <source>
        <strain evidence="2">71-i</strain>
    </source>
</reference>
<proteinExistence type="predicted"/>
<evidence type="ECO:0000313" key="3">
    <source>
        <dbReference type="Proteomes" id="UP001143391"/>
    </source>
</evidence>
<dbReference type="Pfam" id="PF20661">
    <property type="entry name" value="SutA-RBD"/>
    <property type="match status" value="1"/>
</dbReference>
<protein>
    <recommendedName>
        <fullName evidence="1">Transcriptional regulator SutA RNAP-binding domain-containing protein</fullName>
    </recommendedName>
</protein>
<organism evidence="2 3">
    <name type="scientific">Marinobacter iranensis</name>
    <dbReference type="NCBI Taxonomy" id="2962607"/>
    <lineage>
        <taxon>Bacteria</taxon>
        <taxon>Pseudomonadati</taxon>
        <taxon>Pseudomonadota</taxon>
        <taxon>Gammaproteobacteria</taxon>
        <taxon>Pseudomonadales</taxon>
        <taxon>Marinobacteraceae</taxon>
        <taxon>Marinobacter</taxon>
    </lineage>
</organism>
<dbReference type="EMBL" id="JANCMW010000020">
    <property type="protein sequence ID" value="MDF0752697.1"/>
    <property type="molecule type" value="Genomic_DNA"/>
</dbReference>
<evidence type="ECO:0000259" key="1">
    <source>
        <dbReference type="Pfam" id="PF20661"/>
    </source>
</evidence>
<comment type="caution">
    <text evidence="2">The sequence shown here is derived from an EMBL/GenBank/DDBJ whole genome shotgun (WGS) entry which is preliminary data.</text>
</comment>
<evidence type="ECO:0000313" key="2">
    <source>
        <dbReference type="EMBL" id="MDF0752697.1"/>
    </source>
</evidence>
<sequence>MSNKTAKASLTSATIAEQTAAFLKSGGAVEYVVKGNRRQVTSSGPKQVKLQAR</sequence>
<feature type="domain" description="Transcriptional regulator SutA RNAP-binding" evidence="1">
    <location>
        <begin position="9"/>
        <end position="35"/>
    </location>
</feature>